<gene>
    <name evidence="2" type="ORF">FNQ90_00630</name>
</gene>
<dbReference type="AlphaFoldDB" id="A0A7W3T9E8"/>
<reference evidence="3" key="1">
    <citation type="submission" date="2019-10" db="EMBL/GenBank/DDBJ databases">
        <title>Streptomyces sp. nov., a novel actinobacterium isolated from alkaline environment.</title>
        <authorList>
            <person name="Golinska P."/>
        </authorList>
    </citation>
    <scope>NUCLEOTIDE SEQUENCE [LARGE SCALE GENOMIC DNA]</scope>
    <source>
        <strain evidence="3">DSM 42118</strain>
    </source>
</reference>
<feature type="region of interest" description="Disordered" evidence="1">
    <location>
        <begin position="183"/>
        <end position="218"/>
    </location>
</feature>
<dbReference type="Proteomes" id="UP000538929">
    <property type="component" value="Unassembled WGS sequence"/>
</dbReference>
<accession>A0A7W3T9E8</accession>
<keyword evidence="3" id="KW-1185">Reference proteome</keyword>
<evidence type="ECO:0000313" key="2">
    <source>
        <dbReference type="EMBL" id="MBB0242648.1"/>
    </source>
</evidence>
<organism evidence="2 3">
    <name type="scientific">Streptomyces alkaliphilus</name>
    <dbReference type="NCBI Taxonomy" id="1472722"/>
    <lineage>
        <taxon>Bacteria</taxon>
        <taxon>Bacillati</taxon>
        <taxon>Actinomycetota</taxon>
        <taxon>Actinomycetes</taxon>
        <taxon>Kitasatosporales</taxon>
        <taxon>Streptomycetaceae</taxon>
        <taxon>Streptomyces</taxon>
    </lineage>
</organism>
<name>A0A7W3T9E8_9ACTN</name>
<evidence type="ECO:0000256" key="1">
    <source>
        <dbReference type="SAM" id="MobiDB-lite"/>
    </source>
</evidence>
<evidence type="ECO:0008006" key="4">
    <source>
        <dbReference type="Google" id="ProtNLM"/>
    </source>
</evidence>
<protein>
    <recommendedName>
        <fullName evidence="4">Condensation domain-containing protein</fullName>
    </recommendedName>
</protein>
<proteinExistence type="predicted"/>
<evidence type="ECO:0000313" key="3">
    <source>
        <dbReference type="Proteomes" id="UP000538929"/>
    </source>
</evidence>
<dbReference type="EMBL" id="VKHT01000008">
    <property type="protein sequence ID" value="MBB0242648.1"/>
    <property type="molecule type" value="Genomic_DNA"/>
</dbReference>
<feature type="non-terminal residue" evidence="2">
    <location>
        <position position="330"/>
    </location>
</feature>
<comment type="caution">
    <text evidence="2">The sequence shown here is derived from an EMBL/GenBank/DDBJ whole genome shotgun (WGS) entry which is preliminary data.</text>
</comment>
<sequence length="330" mass="34312">MSISEQDAFAALTPSRRAVVRAGEWIPDHGRKAPGAVCHALSTRLAHGLPEGGPKALERRLAALTTELLSTTGTSAVFRGTARLWTERVPCRSDDSAARRRRTRELRRPLVAPRDAPVRAVLLRYDDDVADLVVVAHRAALGAAALRGFVARLLDAPRPAEREAAGTPGAGDRYDVTRHAADLAGCAPGTRPPRGSDRPGDPEVPGTALLPLPADHPEGDAESWTVALGVVLARYEGADRPVVAAMVPDTGDGTPDPAVDGIALVPVEVDGANTLGTLDKNVRARIATGPAWYTAELLREVEAAGGDPSGLAGVGMVFADPGPPASPANA</sequence>